<evidence type="ECO:0000259" key="1">
    <source>
        <dbReference type="Pfam" id="PF06889"/>
    </source>
</evidence>
<name>A0ABT6DG53_9BACT</name>
<dbReference type="InterPro" id="IPR009677">
    <property type="entry name" value="DUF1266"/>
</dbReference>
<sequence length="258" mass="29853">MQRVLPETDLEKKLMSMAAVFIEENHVLDDLYEIIGSDLVEGKELAPDVKEQVLDEIGEYFFRLDLNWGEEIKEDCLVILEDFWGVKSKEAALKTLEDIRTQGHRTKFNVLKNIAVADEKMSAASLEKFKQIFNFDFASEEQMQMTDDDHRLLANWMKKTDRFIGECGILAWDIARAVHLARLSFIVGYIDDNQAWAEILKLAPLAEGKFKDWREFALSFIIGRTFWAGEEDPQIKMVCERLLGHPASPWQFFPLSKD</sequence>
<evidence type="ECO:0000313" key="3">
    <source>
        <dbReference type="Proteomes" id="UP001152321"/>
    </source>
</evidence>
<proteinExistence type="predicted"/>
<dbReference type="EMBL" id="JANRMI010000001">
    <property type="protein sequence ID" value="MDG0815447.1"/>
    <property type="molecule type" value="Genomic_DNA"/>
</dbReference>
<organism evidence="2 3">
    <name type="scientific">Bdellovibrio svalbardensis</name>
    <dbReference type="NCBI Taxonomy" id="2972972"/>
    <lineage>
        <taxon>Bacteria</taxon>
        <taxon>Pseudomonadati</taxon>
        <taxon>Bdellovibrionota</taxon>
        <taxon>Bdellovibrionia</taxon>
        <taxon>Bdellovibrionales</taxon>
        <taxon>Pseudobdellovibrionaceae</taxon>
        <taxon>Bdellovibrio</taxon>
    </lineage>
</organism>
<feature type="domain" description="DUF1266" evidence="1">
    <location>
        <begin position="80"/>
        <end position="254"/>
    </location>
</feature>
<reference evidence="2" key="1">
    <citation type="submission" date="2022-08" db="EMBL/GenBank/DDBJ databases">
        <title>Novel Bdellovibrio Species Isolated from Svalbard: Designation Bdellovibrio svalbardensis.</title>
        <authorList>
            <person name="Mitchell R.J."/>
            <person name="Choi S.Y."/>
        </authorList>
    </citation>
    <scope>NUCLEOTIDE SEQUENCE</scope>
    <source>
        <strain evidence="2">PAP01</strain>
    </source>
</reference>
<accession>A0ABT6DG53</accession>
<dbReference type="RefSeq" id="WP_277576922.1">
    <property type="nucleotide sequence ID" value="NZ_JANRMI010000001.1"/>
</dbReference>
<comment type="caution">
    <text evidence="2">The sequence shown here is derived from an EMBL/GenBank/DDBJ whole genome shotgun (WGS) entry which is preliminary data.</text>
</comment>
<keyword evidence="3" id="KW-1185">Reference proteome</keyword>
<dbReference type="Pfam" id="PF06889">
    <property type="entry name" value="DUF1266"/>
    <property type="match status" value="1"/>
</dbReference>
<dbReference type="Proteomes" id="UP001152321">
    <property type="component" value="Unassembled WGS sequence"/>
</dbReference>
<evidence type="ECO:0000313" key="2">
    <source>
        <dbReference type="EMBL" id="MDG0815447.1"/>
    </source>
</evidence>
<gene>
    <name evidence="2" type="ORF">NWE73_03670</name>
</gene>
<protein>
    <submittedName>
        <fullName evidence="2">DUF1266 domain-containing protein</fullName>
    </submittedName>
</protein>